<comment type="caution">
    <text evidence="5">The sequence shown here is derived from an EMBL/GenBank/DDBJ whole genome shotgun (WGS) entry which is preliminary data.</text>
</comment>
<dbReference type="RefSeq" id="XP_001933855.1">
    <property type="nucleotide sequence ID" value="XM_001933820.2"/>
</dbReference>
<dbReference type="InterPro" id="IPR015943">
    <property type="entry name" value="WD40/YVTN_repeat-like_dom_sf"/>
</dbReference>
<dbReference type="Pfam" id="PF00400">
    <property type="entry name" value="WD40"/>
    <property type="match status" value="3"/>
</dbReference>
<evidence type="ECO:0000256" key="3">
    <source>
        <dbReference type="ARBA" id="ARBA00022737"/>
    </source>
</evidence>
<dbReference type="PROSITE" id="PS50294">
    <property type="entry name" value="WD_REPEATS_REGION"/>
    <property type="match status" value="1"/>
</dbReference>
<evidence type="ECO:0000256" key="2">
    <source>
        <dbReference type="ARBA" id="ARBA00022574"/>
    </source>
</evidence>
<dbReference type="InterPro" id="IPR019775">
    <property type="entry name" value="WD40_repeat_CS"/>
</dbReference>
<dbReference type="PANTHER" id="PTHR19842">
    <property type="entry name" value="G BETA-LIKE PROTEIN GBL"/>
    <property type="match status" value="1"/>
</dbReference>
<dbReference type="InterPro" id="IPR001680">
    <property type="entry name" value="WD40_rpt"/>
</dbReference>
<gene>
    <name evidence="5" type="ORF">PtrM4_098110</name>
</gene>
<evidence type="ECO:0000256" key="4">
    <source>
        <dbReference type="SAM" id="MobiDB-lite"/>
    </source>
</evidence>
<evidence type="ECO:0000313" key="5">
    <source>
        <dbReference type="EMBL" id="KAF7572311.1"/>
    </source>
</evidence>
<feature type="region of interest" description="Disordered" evidence="4">
    <location>
        <begin position="473"/>
        <end position="540"/>
    </location>
</feature>
<dbReference type="Proteomes" id="UP000245464">
    <property type="component" value="Chromosome 4"/>
</dbReference>
<sequence>MPRDWRHSIVDLTNGDDDSDDSDKGSLASLPMVMGPSNTQHVASPTGSRLTNAPRPVPAIARQEAAYPLFPQSTSQPAALPYTNSIASQHTHVGGTSFINLSTSSGAVTMGNSASKYVPMPRHVYAETSASDYAERAPKRMRMDAAGTSSTPSTPSLPMPAPAYTQPITQQANTRHQNGTSIPPPFRNLAPSGSTPWKPGTEGRPPSVQDINRALKTKTRPTPVLGNLDTSTPRTLHISRKSPSSPFARNGAGPDGYVGEPVPLTTSHTQEEARNLPQAPMGQPTYTSYSVFQDARRPEIAMSATSIPGPAQVRPPSATEKASSRPSYFADLAQEPRDEDNDSVISDMSEPPEPVSKPREQTSNVTPHSSRIAPPTMPAHPQPTPGGKSRRKNGTCQFDMAQDHFLIFLKEVKQYKWSDITAEYNKYMPHRQYHSLQSRYSTLLNKRDRSQDPSTLILPPQFASEANIDWANIHPLGPSSKPPRPPLQHNTPRLNFVRNPPTRLQEQVSSRLPIQQAEHDYSSGADSAPRRERTRRAQRVNYTWPKQRGVAADDLDNTPKEAVRSYSSDEVFARSESPPEEDAPLPSKAVAVDNIPVDVEFEVEDAKVGLSLRRKGLRGTSTKLVPYLSASQRSSIQHPTGLDWDQLSSRDWQNEVLHVDFSTAELRIVEKVVSSMKKMSRSRHATLKRQLRETLRSLNEPKMIQLVDELRRQLPLRDRSSIEAFVQDARAGTVAEQPQVKRLAAARPGLAMSSIEKPSTMSMIRERELGRQSRRGWQAASKPLTYQVKNKYMDSLGPAKSWTGASSDIHTLAWAPDGEHFAAGAVAVDDPDSIQYNRPNNLLFGNMTHGTIHELAEHYKKRERTESGANSSHAMFASQDPKLYTTVSAVAFSTTGRFMYSAGYDEHIGIWHTDTDSVQPILGAKLNVRAQIDILSVNRTHEGILATAARSVDEKAIRLLKIDAEEPSRFEKRSFHSNKAVSRADLKILPTALQFEPKYGNYLLAGFGANTRESALDMTGDLCLWDIETQTSLYIHGSNKNVFDVEFNPNRTNMPLFAVGCVAGASVNRGTRSLIRLYDVNGPEKFSCPLEFECKALDMNDVVWCPYDEHLIAAGCTDGRAYIWDIRWPDDPLRVLSHGESLMPLQEGVKHEVTDTGVRFLSWGENATRLYSGSSDGVVKVWDVTRAEENTFIKDLITTDSGIMSGAFSADYSKLLVGEVNGSVNLLEVGRNNTSLKETERLRYMPYEDDEQDEIQDAAGDITRSIPDSGIAEANHLLDNNQLQLVPMGSLPIRQAIQGPNYTGPFDNSPDAPFLRAQAQIFQQSLIVPPGPQCNIPACVETPPTITSEQIGDSGRSLDRVPDELRRQWKTDVSKLGLVPGRARCTSCGRPARPSPSDDVTAEIEGSVMCERCSFSCFRCAATNSVKPATTTLSCGLCGGVWDIGVLGYECVREPHRSVASVQNVPSLRRWGREAYEEYLEEDETGYGDDDNALSEWFLGLGI</sequence>
<evidence type="ECO:0000256" key="1">
    <source>
        <dbReference type="ARBA" id="ARBA00009890"/>
    </source>
</evidence>
<feature type="compositionally biased region" description="Polar residues" evidence="4">
    <location>
        <begin position="166"/>
        <end position="181"/>
    </location>
</feature>
<feature type="compositionally biased region" description="Polar residues" evidence="4">
    <location>
        <begin position="502"/>
        <end position="513"/>
    </location>
</feature>
<name>A0A2W1G1G4_9PLEO</name>
<reference evidence="5 6" key="1">
    <citation type="journal article" date="2018" name="BMC Genomics">
        <title>Comparative genomics of the wheat fungal pathogen Pyrenophora tritici-repentis reveals chromosomal variations and genome plasticity.</title>
        <authorList>
            <person name="Moolhuijzen P."/>
            <person name="See P.T."/>
            <person name="Hane J.K."/>
            <person name="Shi G."/>
            <person name="Liu Z."/>
            <person name="Oliver R.P."/>
            <person name="Moffat C.S."/>
        </authorList>
    </citation>
    <scope>NUCLEOTIDE SEQUENCE [LARGE SCALE GENOMIC DNA]</scope>
    <source>
        <strain evidence="5">M4</strain>
    </source>
</reference>
<dbReference type="GO" id="GO:0032956">
    <property type="term" value="P:regulation of actin cytoskeleton organization"/>
    <property type="evidence" value="ECO:0007669"/>
    <property type="project" value="TreeGrafter"/>
</dbReference>
<dbReference type="SUPFAM" id="SSF50978">
    <property type="entry name" value="WD40 repeat-like"/>
    <property type="match status" value="1"/>
</dbReference>
<dbReference type="GO" id="GO:0031931">
    <property type="term" value="C:TORC1 complex"/>
    <property type="evidence" value="ECO:0007669"/>
    <property type="project" value="InterPro"/>
</dbReference>
<keyword evidence="2" id="KW-0853">WD repeat</keyword>
<dbReference type="PANTHER" id="PTHR19842:SF0">
    <property type="entry name" value="TARGET OF RAPAMYCIN COMPLEX SUBUNIT LST8"/>
    <property type="match status" value="1"/>
</dbReference>
<dbReference type="InterPro" id="IPR037588">
    <property type="entry name" value="MLST8"/>
</dbReference>
<accession>A0A2W1G1G4</accession>
<dbReference type="GeneID" id="6341753"/>
<proteinExistence type="inferred from homology"/>
<feature type="compositionally biased region" description="Polar residues" evidence="4">
    <location>
        <begin position="36"/>
        <end position="51"/>
    </location>
</feature>
<dbReference type="Gene3D" id="2.130.10.10">
    <property type="entry name" value="YVTN repeat-like/Quinoprotein amine dehydrogenase"/>
    <property type="match status" value="1"/>
</dbReference>
<dbReference type="EMBL" id="NQIK02000004">
    <property type="protein sequence ID" value="KAF7572311.1"/>
    <property type="molecule type" value="Genomic_DNA"/>
</dbReference>
<feature type="region of interest" description="Disordered" evidence="4">
    <location>
        <begin position="303"/>
        <end position="394"/>
    </location>
</feature>
<keyword evidence="3" id="KW-0677">Repeat</keyword>
<dbReference type="InterPro" id="IPR036322">
    <property type="entry name" value="WD40_repeat_dom_sf"/>
</dbReference>
<dbReference type="GO" id="GO:0031932">
    <property type="term" value="C:TORC2 complex"/>
    <property type="evidence" value="ECO:0007669"/>
    <property type="project" value="InterPro"/>
</dbReference>
<evidence type="ECO:0000313" key="6">
    <source>
        <dbReference type="Proteomes" id="UP000245464"/>
    </source>
</evidence>
<dbReference type="OMA" id="DSMQYNR"/>
<feature type="region of interest" description="Disordered" evidence="4">
    <location>
        <begin position="1"/>
        <end position="54"/>
    </location>
</feature>
<dbReference type="FunFam" id="2.130.10.10:FF:000969">
    <property type="entry name" value="WD repeat protein"/>
    <property type="match status" value="1"/>
</dbReference>
<dbReference type="PROSITE" id="PS00678">
    <property type="entry name" value="WD_REPEATS_1"/>
    <property type="match status" value="1"/>
</dbReference>
<comment type="similarity">
    <text evidence="1">Belongs to the WD repeat LST8 family.</text>
</comment>
<organism evidence="5 6">
    <name type="scientific">Pyrenophora tritici-repentis</name>
    <dbReference type="NCBI Taxonomy" id="45151"/>
    <lineage>
        <taxon>Eukaryota</taxon>
        <taxon>Fungi</taxon>
        <taxon>Dikarya</taxon>
        <taxon>Ascomycota</taxon>
        <taxon>Pezizomycotina</taxon>
        <taxon>Dothideomycetes</taxon>
        <taxon>Pleosporomycetidae</taxon>
        <taxon>Pleosporales</taxon>
        <taxon>Pleosporineae</taxon>
        <taxon>Pleosporaceae</taxon>
        <taxon>Pyrenophora</taxon>
    </lineage>
</organism>
<dbReference type="SMART" id="SM00320">
    <property type="entry name" value="WD40"/>
    <property type="match status" value="6"/>
</dbReference>
<dbReference type="PROSITE" id="PS50082">
    <property type="entry name" value="WD_REPEATS_2"/>
    <property type="match status" value="2"/>
</dbReference>
<feature type="region of interest" description="Disordered" evidence="4">
    <location>
        <begin position="142"/>
        <end position="286"/>
    </location>
</feature>
<feature type="compositionally biased region" description="Pro residues" evidence="4">
    <location>
        <begin position="375"/>
        <end position="384"/>
    </location>
</feature>
<dbReference type="KEGG" id="ptrr:6341753"/>
<dbReference type="GO" id="GO:0031929">
    <property type="term" value="P:TOR signaling"/>
    <property type="evidence" value="ECO:0007669"/>
    <property type="project" value="InterPro"/>
</dbReference>
<protein>
    <submittedName>
        <fullName evidence="5">WD40 repeat protein</fullName>
    </submittedName>
</protein>
<feature type="compositionally biased region" description="Low complexity" evidence="4">
    <location>
        <begin position="145"/>
        <end position="154"/>
    </location>
</feature>